<evidence type="ECO:0000256" key="1">
    <source>
        <dbReference type="ARBA" id="ARBA00010790"/>
    </source>
</evidence>
<evidence type="ECO:0000313" key="6">
    <source>
        <dbReference type="Proteomes" id="UP000800235"/>
    </source>
</evidence>
<dbReference type="Pfam" id="PF00732">
    <property type="entry name" value="GMC_oxred_N"/>
    <property type="match status" value="1"/>
</dbReference>
<dbReference type="InterPro" id="IPR012132">
    <property type="entry name" value="GMC_OxRdtase"/>
</dbReference>
<dbReference type="Pfam" id="PF05199">
    <property type="entry name" value="GMC_oxred_C"/>
    <property type="match status" value="1"/>
</dbReference>
<dbReference type="GO" id="GO:0016614">
    <property type="term" value="F:oxidoreductase activity, acting on CH-OH group of donors"/>
    <property type="evidence" value="ECO:0007669"/>
    <property type="project" value="InterPro"/>
</dbReference>
<dbReference type="PIRSF" id="PIRSF000137">
    <property type="entry name" value="Alcohol_oxidase"/>
    <property type="match status" value="1"/>
</dbReference>
<dbReference type="SUPFAM" id="SSF54373">
    <property type="entry name" value="FAD-linked reductases, C-terminal domain"/>
    <property type="match status" value="1"/>
</dbReference>
<evidence type="ECO:0000313" key="5">
    <source>
        <dbReference type="EMBL" id="KAF2420192.1"/>
    </source>
</evidence>
<organism evidence="5 6">
    <name type="scientific">Tothia fuscella</name>
    <dbReference type="NCBI Taxonomy" id="1048955"/>
    <lineage>
        <taxon>Eukaryota</taxon>
        <taxon>Fungi</taxon>
        <taxon>Dikarya</taxon>
        <taxon>Ascomycota</taxon>
        <taxon>Pezizomycotina</taxon>
        <taxon>Dothideomycetes</taxon>
        <taxon>Pleosporomycetidae</taxon>
        <taxon>Venturiales</taxon>
        <taxon>Cylindrosympodiaceae</taxon>
        <taxon>Tothia</taxon>
    </lineage>
</organism>
<keyword evidence="3" id="KW-0732">Signal</keyword>
<feature type="chain" id="PRO_5040127161" evidence="3">
    <location>
        <begin position="21"/>
        <end position="682"/>
    </location>
</feature>
<dbReference type="GO" id="GO:0050660">
    <property type="term" value="F:flavin adenine dinucleotide binding"/>
    <property type="evidence" value="ECO:0007669"/>
    <property type="project" value="InterPro"/>
</dbReference>
<comment type="cofactor">
    <cofactor evidence="2">
        <name>FAD</name>
        <dbReference type="ChEBI" id="CHEBI:57692"/>
    </cofactor>
</comment>
<feature type="binding site" evidence="2">
    <location>
        <begin position="163"/>
        <end position="166"/>
    </location>
    <ligand>
        <name>FAD</name>
        <dbReference type="ChEBI" id="CHEBI:57692"/>
    </ligand>
</feature>
<keyword evidence="2" id="KW-0274">FAD</keyword>
<keyword evidence="2" id="KW-0285">Flavoprotein</keyword>
<dbReference type="Proteomes" id="UP000800235">
    <property type="component" value="Unassembled WGS sequence"/>
</dbReference>
<name>A0A9P4NGG3_9PEZI</name>
<dbReference type="PANTHER" id="PTHR11552">
    <property type="entry name" value="GLUCOSE-METHANOL-CHOLINE GMC OXIDOREDUCTASE"/>
    <property type="match status" value="1"/>
</dbReference>
<dbReference type="InterPro" id="IPR036188">
    <property type="entry name" value="FAD/NAD-bd_sf"/>
</dbReference>
<dbReference type="InterPro" id="IPR000172">
    <property type="entry name" value="GMC_OxRdtase_N"/>
</dbReference>
<dbReference type="SUPFAM" id="SSF51905">
    <property type="entry name" value="FAD/NAD(P)-binding domain"/>
    <property type="match status" value="1"/>
</dbReference>
<dbReference type="AlphaFoldDB" id="A0A9P4NGG3"/>
<dbReference type="OrthoDB" id="269227at2759"/>
<evidence type="ECO:0000256" key="3">
    <source>
        <dbReference type="SAM" id="SignalP"/>
    </source>
</evidence>
<accession>A0A9P4NGG3</accession>
<dbReference type="Gene3D" id="3.30.560.10">
    <property type="entry name" value="Glucose Oxidase, domain 3"/>
    <property type="match status" value="1"/>
</dbReference>
<comment type="caution">
    <text evidence="5">The sequence shown here is derived from an EMBL/GenBank/DDBJ whole genome shotgun (WGS) entry which is preliminary data.</text>
</comment>
<dbReference type="EMBL" id="MU007112">
    <property type="protein sequence ID" value="KAF2420192.1"/>
    <property type="molecule type" value="Genomic_DNA"/>
</dbReference>
<keyword evidence="6" id="KW-1185">Reference proteome</keyword>
<dbReference type="Gene3D" id="3.50.50.60">
    <property type="entry name" value="FAD/NAD(P)-binding domain"/>
    <property type="match status" value="1"/>
</dbReference>
<feature type="signal peptide" evidence="3">
    <location>
        <begin position="1"/>
        <end position="20"/>
    </location>
</feature>
<dbReference type="PROSITE" id="PS00624">
    <property type="entry name" value="GMC_OXRED_2"/>
    <property type="match status" value="1"/>
</dbReference>
<sequence length="682" mass="73026">MSPICSLLLLSLSVANIALALPNELGRRNSTVPDSTSKNNTISQNESYEYIVVGSGAGGGPLAARLALAGKKVLLIEAGDDQGQNLNQQIPTFHAYATEDKTMAWDFYVKHYTDPSRAQRDSKMTWTTPSGSLYVGAFPPAGSKQKGILYPRSGTLGGCTAHNALVNVYPHEKDWDNIVALTGDRSWSAASMRRLYEKLEKVDYIRVGNPGHGFNGWLGVGRADVTLALNDTKLLALGLNSASTMGHGGLGGSAVNLGRILAGDANSGSPGRDQTEGVYNIPLAEYGGKRNGAREFVMQTYNEKTLAGGKKWKLDIWMETLVTKVIFAEGGTGTRPKATGVEFLKGKSLYRADPRSGSATGGTPAQVFATKEVILSGGAFNTPQLLKLSGIGPKDELTKFDIPVKVDLPGVGTNLQDHFEIGVTHQAKDSFAVIEHCTYGRTLPDTCLENWKKEKGPYASSNGFIFAMIKKSSVANMDTVFGGDPDLLMFGGIANFKGYYPGYSNDVYGYRNWTWVVLKAHTGNFGAKAGTVKLASKDPRDVPEITFNYFDTGSTANGAADRDLQAMVEGVALSRNISSSTSVPLTIGKTFTEMLPGEAIQTDAQLKEHIKAEAWSHHASCTCPIGADGDPMAVLDSKFRVRGVDGLRVVDASVFPRIPGYFIAVPTYMVGEKGAETILSGN</sequence>
<evidence type="ECO:0000256" key="2">
    <source>
        <dbReference type="PIRSR" id="PIRSR000137-2"/>
    </source>
</evidence>
<comment type="similarity">
    <text evidence="1">Belongs to the GMC oxidoreductase family.</text>
</comment>
<protein>
    <submittedName>
        <fullName evidence="5">Alcohol oxidase</fullName>
    </submittedName>
</protein>
<dbReference type="InterPro" id="IPR007867">
    <property type="entry name" value="GMC_OxRtase_C"/>
</dbReference>
<reference evidence="5" key="1">
    <citation type="journal article" date="2020" name="Stud. Mycol.">
        <title>101 Dothideomycetes genomes: a test case for predicting lifestyles and emergence of pathogens.</title>
        <authorList>
            <person name="Haridas S."/>
            <person name="Albert R."/>
            <person name="Binder M."/>
            <person name="Bloem J."/>
            <person name="Labutti K."/>
            <person name="Salamov A."/>
            <person name="Andreopoulos B."/>
            <person name="Baker S."/>
            <person name="Barry K."/>
            <person name="Bills G."/>
            <person name="Bluhm B."/>
            <person name="Cannon C."/>
            <person name="Castanera R."/>
            <person name="Culley D."/>
            <person name="Daum C."/>
            <person name="Ezra D."/>
            <person name="Gonzalez J."/>
            <person name="Henrissat B."/>
            <person name="Kuo A."/>
            <person name="Liang C."/>
            <person name="Lipzen A."/>
            <person name="Lutzoni F."/>
            <person name="Magnuson J."/>
            <person name="Mondo S."/>
            <person name="Nolan M."/>
            <person name="Ohm R."/>
            <person name="Pangilinan J."/>
            <person name="Park H.-J."/>
            <person name="Ramirez L."/>
            <person name="Alfaro M."/>
            <person name="Sun H."/>
            <person name="Tritt A."/>
            <person name="Yoshinaga Y."/>
            <person name="Zwiers L.-H."/>
            <person name="Turgeon B."/>
            <person name="Goodwin S."/>
            <person name="Spatafora J."/>
            <person name="Crous P."/>
            <person name="Grigoriev I."/>
        </authorList>
    </citation>
    <scope>NUCLEOTIDE SEQUENCE</scope>
    <source>
        <strain evidence="5">CBS 130266</strain>
    </source>
</reference>
<evidence type="ECO:0000259" key="4">
    <source>
        <dbReference type="PROSITE" id="PS00624"/>
    </source>
</evidence>
<gene>
    <name evidence="5" type="ORF">EJ08DRAFT_642295</name>
</gene>
<proteinExistence type="inferred from homology"/>
<feature type="domain" description="Glucose-methanol-choline oxidoreductase N-terminal" evidence="4">
    <location>
        <begin position="378"/>
        <end position="392"/>
    </location>
</feature>
<dbReference type="PANTHER" id="PTHR11552:SF80">
    <property type="entry name" value="GMC OXIDOREDUCTASE"/>
    <property type="match status" value="1"/>
</dbReference>
<feature type="binding site" evidence="2">
    <location>
        <position position="322"/>
    </location>
    <ligand>
        <name>FAD</name>
        <dbReference type="ChEBI" id="CHEBI:57692"/>
    </ligand>
</feature>